<dbReference type="Proteomes" id="UP000765509">
    <property type="component" value="Unassembled WGS sequence"/>
</dbReference>
<gene>
    <name evidence="1" type="ORF">O181_004241</name>
</gene>
<name>A0A9Q3BGH5_9BASI</name>
<organism evidence="1 2">
    <name type="scientific">Austropuccinia psidii MF-1</name>
    <dbReference type="NCBI Taxonomy" id="1389203"/>
    <lineage>
        <taxon>Eukaryota</taxon>
        <taxon>Fungi</taxon>
        <taxon>Dikarya</taxon>
        <taxon>Basidiomycota</taxon>
        <taxon>Pucciniomycotina</taxon>
        <taxon>Pucciniomycetes</taxon>
        <taxon>Pucciniales</taxon>
        <taxon>Sphaerophragmiaceae</taxon>
        <taxon>Austropuccinia</taxon>
    </lineage>
</organism>
<dbReference type="OrthoDB" id="538223at2759"/>
<dbReference type="EMBL" id="AVOT02000802">
    <property type="protein sequence ID" value="MBW0464526.1"/>
    <property type="molecule type" value="Genomic_DNA"/>
</dbReference>
<keyword evidence="2" id="KW-1185">Reference proteome</keyword>
<evidence type="ECO:0000313" key="1">
    <source>
        <dbReference type="EMBL" id="MBW0464526.1"/>
    </source>
</evidence>
<comment type="caution">
    <text evidence="1">The sequence shown here is derived from an EMBL/GenBank/DDBJ whole genome shotgun (WGS) entry which is preliminary data.</text>
</comment>
<accession>A0A9Q3BGH5</accession>
<evidence type="ECO:0000313" key="2">
    <source>
        <dbReference type="Proteomes" id="UP000765509"/>
    </source>
</evidence>
<sequence length="148" mass="16258">MPTLMHELAFASPPHPLQPLACLRGCTTLQIYASNATLTPPYAFCHPLDPLRHLPSFRLHSALPTFLQHCPHTGLILNTAYHPYAPPFPQVETKMSPPISALTTPYASTPPPHLLHRLQSLCSPGTLKICLQCCPQPPLCLLSVTYHA</sequence>
<protein>
    <submittedName>
        <fullName evidence="1">Uncharacterized protein</fullName>
    </submittedName>
</protein>
<dbReference type="AlphaFoldDB" id="A0A9Q3BGH5"/>
<proteinExistence type="predicted"/>
<reference evidence="1" key="1">
    <citation type="submission" date="2021-03" db="EMBL/GenBank/DDBJ databases">
        <title>Draft genome sequence of rust myrtle Austropuccinia psidii MF-1, a brazilian biotype.</title>
        <authorList>
            <person name="Quecine M.C."/>
            <person name="Pachon D.M.R."/>
            <person name="Bonatelli M.L."/>
            <person name="Correr F.H."/>
            <person name="Franceschini L.M."/>
            <person name="Leite T.F."/>
            <person name="Margarido G.R.A."/>
            <person name="Almeida C.A."/>
            <person name="Ferrarezi J.A."/>
            <person name="Labate C.A."/>
        </authorList>
    </citation>
    <scope>NUCLEOTIDE SEQUENCE</scope>
    <source>
        <strain evidence="1">MF-1</strain>
    </source>
</reference>